<keyword evidence="3" id="KW-1185">Reference proteome</keyword>
<evidence type="ECO:0000313" key="2">
    <source>
        <dbReference type="EMBL" id="EFP76609.2"/>
    </source>
</evidence>
<reference key="1">
    <citation type="submission" date="2007-01" db="EMBL/GenBank/DDBJ databases">
        <title>The Genome Sequence of Puccinia graminis f. sp. tritici Strain CRL 75-36-700-3.</title>
        <authorList>
            <consortium name="The Broad Institute Genome Sequencing Platform"/>
            <person name="Birren B."/>
            <person name="Lander E."/>
            <person name="Galagan J."/>
            <person name="Nusbaum C."/>
            <person name="Devon K."/>
            <person name="Cuomo C."/>
            <person name="Jaffe D."/>
            <person name="Butler J."/>
            <person name="Alvarez P."/>
            <person name="Gnerre S."/>
            <person name="Grabherr M."/>
            <person name="Mauceli E."/>
            <person name="Brockman W."/>
            <person name="Young S."/>
            <person name="LaButti K."/>
            <person name="Sykes S."/>
            <person name="DeCaprio D."/>
            <person name="Crawford M."/>
            <person name="Koehrsen M."/>
            <person name="Engels R."/>
            <person name="Montgomery P."/>
            <person name="Pearson M."/>
            <person name="Howarth C."/>
            <person name="Larson L."/>
            <person name="White J."/>
            <person name="Zeng Q."/>
            <person name="Kodira C."/>
            <person name="Yandava C."/>
            <person name="Alvarado L."/>
            <person name="O'Leary S."/>
            <person name="Szabo L."/>
            <person name="Dean R."/>
            <person name="Schein J."/>
        </authorList>
    </citation>
    <scope>NUCLEOTIDE SEQUENCE</scope>
    <source>
        <strain>CRL 75-36-700-3</strain>
    </source>
</reference>
<dbReference type="EMBL" id="DS178266">
    <property type="protein sequence ID" value="EFP76609.2"/>
    <property type="molecule type" value="Genomic_DNA"/>
</dbReference>
<dbReference type="AlphaFoldDB" id="E3JX34"/>
<name>E3JX34_PUCGT</name>
<dbReference type="InParanoid" id="E3JX34"/>
<sequence>MGLIKSQKPVLAVWVGSSKRIPRPAGTKKRRRRSESRVAGNGRQAMLRKSQLGSSTHHILIDSS</sequence>
<dbReference type="VEuPathDB" id="FungiDB:PGTG_02070"/>
<protein>
    <submittedName>
        <fullName evidence="2">Uncharacterized protein</fullName>
    </submittedName>
</protein>
<accession>E3JX34</accession>
<dbReference type="Proteomes" id="UP000008783">
    <property type="component" value="Unassembled WGS sequence"/>
</dbReference>
<feature type="compositionally biased region" description="Polar residues" evidence="1">
    <location>
        <begin position="51"/>
        <end position="64"/>
    </location>
</feature>
<gene>
    <name evidence="2" type="ORF">PGTG_02070</name>
</gene>
<dbReference type="HOGENOM" id="CLU_2868694_0_0_1"/>
<dbReference type="KEGG" id="pgr:PGTG_02070"/>
<feature type="region of interest" description="Disordered" evidence="1">
    <location>
        <begin position="19"/>
        <end position="64"/>
    </location>
</feature>
<organism evidence="2 3">
    <name type="scientific">Puccinia graminis f. sp. tritici (strain CRL 75-36-700-3 / race SCCL)</name>
    <name type="common">Black stem rust fungus</name>
    <dbReference type="NCBI Taxonomy" id="418459"/>
    <lineage>
        <taxon>Eukaryota</taxon>
        <taxon>Fungi</taxon>
        <taxon>Dikarya</taxon>
        <taxon>Basidiomycota</taxon>
        <taxon>Pucciniomycotina</taxon>
        <taxon>Pucciniomycetes</taxon>
        <taxon>Pucciniales</taxon>
        <taxon>Pucciniaceae</taxon>
        <taxon>Puccinia</taxon>
    </lineage>
</organism>
<proteinExistence type="predicted"/>
<evidence type="ECO:0000256" key="1">
    <source>
        <dbReference type="SAM" id="MobiDB-lite"/>
    </source>
</evidence>
<dbReference type="GeneID" id="10528466"/>
<evidence type="ECO:0000313" key="3">
    <source>
        <dbReference type="Proteomes" id="UP000008783"/>
    </source>
</evidence>
<reference evidence="3" key="2">
    <citation type="journal article" date="2011" name="Proc. Natl. Acad. Sci. U.S.A.">
        <title>Obligate biotrophy features unraveled by the genomic analysis of rust fungi.</title>
        <authorList>
            <person name="Duplessis S."/>
            <person name="Cuomo C.A."/>
            <person name="Lin Y.-C."/>
            <person name="Aerts A."/>
            <person name="Tisserant E."/>
            <person name="Veneault-Fourrey C."/>
            <person name="Joly D.L."/>
            <person name="Hacquard S."/>
            <person name="Amselem J."/>
            <person name="Cantarel B.L."/>
            <person name="Chiu R."/>
            <person name="Coutinho P.M."/>
            <person name="Feau N."/>
            <person name="Field M."/>
            <person name="Frey P."/>
            <person name="Gelhaye E."/>
            <person name="Goldberg J."/>
            <person name="Grabherr M.G."/>
            <person name="Kodira C.D."/>
            <person name="Kohler A."/>
            <person name="Kuees U."/>
            <person name="Lindquist E.A."/>
            <person name="Lucas S.M."/>
            <person name="Mago R."/>
            <person name="Mauceli E."/>
            <person name="Morin E."/>
            <person name="Murat C."/>
            <person name="Pangilinan J.L."/>
            <person name="Park R."/>
            <person name="Pearson M."/>
            <person name="Quesneville H."/>
            <person name="Rouhier N."/>
            <person name="Sakthikumar S."/>
            <person name="Salamov A.A."/>
            <person name="Schmutz J."/>
            <person name="Selles B."/>
            <person name="Shapiro H."/>
            <person name="Tanguay P."/>
            <person name="Tuskan G.A."/>
            <person name="Henrissat B."/>
            <person name="Van de Peer Y."/>
            <person name="Rouze P."/>
            <person name="Ellis J.G."/>
            <person name="Dodds P.N."/>
            <person name="Schein J.E."/>
            <person name="Zhong S."/>
            <person name="Hamelin R.C."/>
            <person name="Grigoriev I.V."/>
            <person name="Szabo L.J."/>
            <person name="Martin F."/>
        </authorList>
    </citation>
    <scope>NUCLEOTIDE SEQUENCE [LARGE SCALE GENOMIC DNA]</scope>
    <source>
        <strain evidence="3">CRL 75-36-700-3 / race SCCL</strain>
    </source>
</reference>
<dbReference type="RefSeq" id="XP_003321028.2">
    <property type="nucleotide sequence ID" value="XM_003320980.2"/>
</dbReference>
<feature type="compositionally biased region" description="Basic residues" evidence="1">
    <location>
        <begin position="20"/>
        <end position="34"/>
    </location>
</feature>